<accession>A0A2T4ANA1</accession>
<keyword evidence="1" id="KW-0539">Nucleus</keyword>
<dbReference type="Pfam" id="PF11951">
    <property type="entry name" value="Fungal_trans_2"/>
    <property type="match status" value="1"/>
</dbReference>
<gene>
    <name evidence="2" type="ORF">M431DRAFT_529108</name>
</gene>
<dbReference type="PANTHER" id="PTHR38111:SF6">
    <property type="entry name" value="FINGER DOMAIN PROTEIN, PUTATIVE (AFU_ORTHOLOGUE AFUA_8G01940)-RELATED"/>
    <property type="match status" value="1"/>
</dbReference>
<dbReference type="AlphaFoldDB" id="A0A2T4ANA1"/>
<reference evidence="2 3" key="1">
    <citation type="submission" date="2016-07" db="EMBL/GenBank/DDBJ databases">
        <title>Multiple horizontal gene transfer events from other fungi enriched the ability of initially mycotrophic Trichoderma (Ascomycota) to feed on dead plant biomass.</title>
        <authorList>
            <consortium name="DOE Joint Genome Institute"/>
            <person name="Aerts A."/>
            <person name="Atanasova L."/>
            <person name="Chenthamara K."/>
            <person name="Zhang J."/>
            <person name="Grujic M."/>
            <person name="Henrissat B."/>
            <person name="Kuo A."/>
            <person name="Salamov A."/>
            <person name="Lipzen A."/>
            <person name="Labutti K."/>
            <person name="Barry K."/>
            <person name="Miao Y."/>
            <person name="Rahimi M.J."/>
            <person name="Shen Q."/>
            <person name="Grigoriev I.V."/>
            <person name="Kubicek C.P."/>
            <person name="Druzhinina I.S."/>
        </authorList>
    </citation>
    <scope>NUCLEOTIDE SEQUENCE [LARGE SCALE GENOMIC DNA]</scope>
    <source>
        <strain evidence="2 3">CBS 226.95</strain>
    </source>
</reference>
<evidence type="ECO:0000313" key="2">
    <source>
        <dbReference type="EMBL" id="PTB58398.1"/>
    </source>
</evidence>
<dbReference type="Proteomes" id="UP000241690">
    <property type="component" value="Unassembled WGS sequence"/>
</dbReference>
<dbReference type="PANTHER" id="PTHR38111">
    <property type="entry name" value="ZN(2)-C6 FUNGAL-TYPE DOMAIN-CONTAINING PROTEIN-RELATED"/>
    <property type="match status" value="1"/>
</dbReference>
<dbReference type="InterPro" id="IPR053178">
    <property type="entry name" value="Osmoadaptation_assoc"/>
</dbReference>
<evidence type="ECO:0000256" key="1">
    <source>
        <dbReference type="ARBA" id="ARBA00023242"/>
    </source>
</evidence>
<sequence>MASTNLLWINPTTSTVPFDRAKIRREVMQKVAQKRKRQPKHQHPNSRQIPVFIADEDFSGSATDRRQTEIVDVTRIPAITSYDDVCLRADVAFLHTVSPAYPIMLAKTNLRFLDLSLLASVGVGRYTGQRLLENPQSITHFFEGKNWSYFRYIPLQYDQSVLIRSATDCVLARVRCLLTPDDKQWELLALSKYSMALSKLQDAIHSASQHIATEVLCATQILGLYELLNPSRENAWIKHTAGATYIIKLRGPHSYNSEFEKSLFMGHVGPMATEAILNNEACFLEHPAWRAVLQSIITDDPLVPERSTMVISMVSIFVTIPTLFKEFTDVICHNPNQPLKPITELISRAQKLRASLQDWYGTYIQPSGMSVNDPPFGNMYYDALIIYYICMIYSDRLNTCIHLQETPGIYDMEEECQWFASIIVSLHNREESYSNRQGSLLLAQKLPIAEATIESGHAWKMQLSLGNDQDRVFKMPRETFDHWCKLFGRRTI</sequence>
<dbReference type="STRING" id="983964.A0A2T4ANA1"/>
<evidence type="ECO:0008006" key="4">
    <source>
        <dbReference type="Google" id="ProtNLM"/>
    </source>
</evidence>
<dbReference type="RefSeq" id="XP_024778075.1">
    <property type="nucleotide sequence ID" value="XM_024920757.1"/>
</dbReference>
<organism evidence="2 3">
    <name type="scientific">Trichoderma harzianum CBS 226.95</name>
    <dbReference type="NCBI Taxonomy" id="983964"/>
    <lineage>
        <taxon>Eukaryota</taxon>
        <taxon>Fungi</taxon>
        <taxon>Dikarya</taxon>
        <taxon>Ascomycota</taxon>
        <taxon>Pezizomycotina</taxon>
        <taxon>Sordariomycetes</taxon>
        <taxon>Hypocreomycetidae</taxon>
        <taxon>Hypocreales</taxon>
        <taxon>Hypocreaceae</taxon>
        <taxon>Trichoderma</taxon>
    </lineage>
</organism>
<keyword evidence="3" id="KW-1185">Reference proteome</keyword>
<dbReference type="EMBL" id="KZ679677">
    <property type="protein sequence ID" value="PTB58398.1"/>
    <property type="molecule type" value="Genomic_DNA"/>
</dbReference>
<proteinExistence type="predicted"/>
<evidence type="ECO:0000313" key="3">
    <source>
        <dbReference type="Proteomes" id="UP000241690"/>
    </source>
</evidence>
<name>A0A2T4ANA1_TRIHA</name>
<dbReference type="InterPro" id="IPR021858">
    <property type="entry name" value="Fun_TF"/>
</dbReference>
<protein>
    <recommendedName>
        <fullName evidence="4">Transcription factor domain-containing protein</fullName>
    </recommendedName>
</protein>
<dbReference type="GeneID" id="36629326"/>